<dbReference type="RefSeq" id="WP_377907959.1">
    <property type="nucleotide sequence ID" value="NZ_JBHSGK010000003.1"/>
</dbReference>
<dbReference type="SMART" id="SM00387">
    <property type="entry name" value="HATPase_c"/>
    <property type="match status" value="1"/>
</dbReference>
<evidence type="ECO:0000256" key="18">
    <source>
        <dbReference type="ARBA" id="ARBA00023012"/>
    </source>
</evidence>
<keyword evidence="8" id="KW-0004">4Fe-4S</keyword>
<dbReference type="PROSITE" id="PS50109">
    <property type="entry name" value="HIS_KIN"/>
    <property type="match status" value="1"/>
</dbReference>
<evidence type="ECO:0000256" key="15">
    <source>
        <dbReference type="ARBA" id="ARBA00022840"/>
    </source>
</evidence>
<evidence type="ECO:0000256" key="21">
    <source>
        <dbReference type="ARBA" id="ARBA00024827"/>
    </source>
</evidence>
<dbReference type="InterPro" id="IPR004358">
    <property type="entry name" value="Sig_transdc_His_kin-like_C"/>
</dbReference>
<evidence type="ECO:0000256" key="5">
    <source>
        <dbReference type="ARBA" id="ARBA00012438"/>
    </source>
</evidence>
<evidence type="ECO:0000256" key="1">
    <source>
        <dbReference type="ARBA" id="ARBA00000085"/>
    </source>
</evidence>
<evidence type="ECO:0000256" key="2">
    <source>
        <dbReference type="ARBA" id="ARBA00001966"/>
    </source>
</evidence>
<evidence type="ECO:0000256" key="17">
    <source>
        <dbReference type="ARBA" id="ARBA00023004"/>
    </source>
</evidence>
<dbReference type="InterPro" id="IPR036890">
    <property type="entry name" value="HATPase_C_sf"/>
</dbReference>
<evidence type="ECO:0000256" key="14">
    <source>
        <dbReference type="ARBA" id="ARBA00022777"/>
    </source>
</evidence>
<evidence type="ECO:0000256" key="16">
    <source>
        <dbReference type="ARBA" id="ARBA00022989"/>
    </source>
</evidence>
<keyword evidence="12" id="KW-0479">Metal-binding</keyword>
<evidence type="ECO:0000313" key="26">
    <source>
        <dbReference type="Proteomes" id="UP001595896"/>
    </source>
</evidence>
<protein>
    <recommendedName>
        <fullName evidence="6">Oxygen sensor histidine kinase NreB</fullName>
        <ecNumber evidence="5">2.7.13.3</ecNumber>
    </recommendedName>
    <alternativeName>
        <fullName evidence="22">Nitrogen regulation protein B</fullName>
    </alternativeName>
</protein>
<accession>A0ABV9NQ56</accession>
<gene>
    <name evidence="25" type="ORF">ACFO4L_01925</name>
</gene>
<evidence type="ECO:0000256" key="19">
    <source>
        <dbReference type="ARBA" id="ARBA00023014"/>
    </source>
</evidence>
<evidence type="ECO:0000256" key="3">
    <source>
        <dbReference type="ARBA" id="ARBA00004496"/>
    </source>
</evidence>
<sequence length="346" mass="38618">MAEVEQKRKPSGLLWSALQVQLKAAAAGTLLFTSMMLLIGIEMDLLPIVLAAGMAFILPAAFFHYQQVRTEKRRMLQYLAAVKQRRRGAKNTFPETEGDELGRLMQEVTDMIEDDEQQVASLKRVLDENASLLEERERGAGQEERRRLARELHDSVSQQLFAVSMSMSAMPKLIEQAPKKAAYVARQVTAMVQESQQELRALIMQLRPVTLDGKPLKEAVDQLFQELDAKHERITFQADTSGIPECSKGVEEHIFRVLQEGISNALRHGKPEHVKLSAAAGSAKTMIVLTDDGSGFDPEAVKSTSYGLMTMKERMVELGGHMTIISRPGKGTRLEFRLPVERSAVM</sequence>
<comment type="subcellular location">
    <subcellularLocation>
        <location evidence="4">Cell membrane</location>
        <topology evidence="4">Multi-pass membrane protein</topology>
    </subcellularLocation>
    <subcellularLocation>
        <location evidence="3">Cytoplasm</location>
    </subcellularLocation>
</comment>
<evidence type="ECO:0000259" key="24">
    <source>
        <dbReference type="PROSITE" id="PS50109"/>
    </source>
</evidence>
<comment type="caution">
    <text evidence="25">The sequence shown here is derived from an EMBL/GenBank/DDBJ whole genome shotgun (WGS) entry which is preliminary data.</text>
</comment>
<keyword evidence="13" id="KW-0547">Nucleotide-binding</keyword>
<evidence type="ECO:0000256" key="10">
    <source>
        <dbReference type="ARBA" id="ARBA00022679"/>
    </source>
</evidence>
<keyword evidence="19" id="KW-0411">Iron-sulfur</keyword>
<name>A0ABV9NQ56_9BACI</name>
<evidence type="ECO:0000256" key="22">
    <source>
        <dbReference type="ARBA" id="ARBA00030800"/>
    </source>
</evidence>
<evidence type="ECO:0000256" key="7">
    <source>
        <dbReference type="ARBA" id="ARBA00022475"/>
    </source>
</evidence>
<evidence type="ECO:0000256" key="12">
    <source>
        <dbReference type="ARBA" id="ARBA00022723"/>
    </source>
</evidence>
<evidence type="ECO:0000256" key="20">
    <source>
        <dbReference type="ARBA" id="ARBA00023136"/>
    </source>
</evidence>
<feature type="domain" description="Histidine kinase" evidence="24">
    <location>
        <begin position="147"/>
        <end position="342"/>
    </location>
</feature>
<evidence type="ECO:0000256" key="9">
    <source>
        <dbReference type="ARBA" id="ARBA00022490"/>
    </source>
</evidence>
<evidence type="ECO:0000313" key="25">
    <source>
        <dbReference type="EMBL" id="MFC4735332.1"/>
    </source>
</evidence>
<keyword evidence="20 23" id="KW-0472">Membrane</keyword>
<dbReference type="Gene3D" id="3.30.565.10">
    <property type="entry name" value="Histidine kinase-like ATPase, C-terminal domain"/>
    <property type="match status" value="1"/>
</dbReference>
<evidence type="ECO:0000256" key="6">
    <source>
        <dbReference type="ARBA" id="ARBA00017322"/>
    </source>
</evidence>
<comment type="function">
    <text evidence="21">Member of the two-component regulatory system NreB/NreC involved in the control of dissimilatory nitrate/nitrite reduction in response to oxygen. NreB functions as a direct oxygen sensor histidine kinase which is autophosphorylated, in the absence of oxygen, probably at the conserved histidine residue, and transfers its phosphate group probably to a conserved aspartate residue of NreC. NreB/NreC activates the expression of the nitrate (narGHJI) and nitrite (nir) reductase operons, as well as the putative nitrate transporter gene narT.</text>
</comment>
<dbReference type="PANTHER" id="PTHR24421">
    <property type="entry name" value="NITRATE/NITRITE SENSOR PROTEIN NARX-RELATED"/>
    <property type="match status" value="1"/>
</dbReference>
<feature type="transmembrane region" description="Helical" evidence="23">
    <location>
        <begin position="12"/>
        <end position="39"/>
    </location>
</feature>
<comment type="catalytic activity">
    <reaction evidence="1">
        <text>ATP + protein L-histidine = ADP + protein N-phospho-L-histidine.</text>
        <dbReference type="EC" id="2.7.13.3"/>
    </reaction>
</comment>
<dbReference type="EMBL" id="JBHSGK010000003">
    <property type="protein sequence ID" value="MFC4735332.1"/>
    <property type="molecule type" value="Genomic_DNA"/>
</dbReference>
<comment type="cofactor">
    <cofactor evidence="2">
        <name>[4Fe-4S] cluster</name>
        <dbReference type="ChEBI" id="CHEBI:49883"/>
    </cofactor>
</comment>
<dbReference type="GO" id="GO:0016301">
    <property type="term" value="F:kinase activity"/>
    <property type="evidence" value="ECO:0007669"/>
    <property type="project" value="UniProtKB-KW"/>
</dbReference>
<proteinExistence type="predicted"/>
<dbReference type="CDD" id="cd16917">
    <property type="entry name" value="HATPase_UhpB-NarQ-NarX-like"/>
    <property type="match status" value="1"/>
</dbReference>
<evidence type="ECO:0000256" key="8">
    <source>
        <dbReference type="ARBA" id="ARBA00022485"/>
    </source>
</evidence>
<dbReference type="InterPro" id="IPR050482">
    <property type="entry name" value="Sensor_HK_TwoCompSys"/>
</dbReference>
<dbReference type="InterPro" id="IPR005467">
    <property type="entry name" value="His_kinase_dom"/>
</dbReference>
<dbReference type="SUPFAM" id="SSF55874">
    <property type="entry name" value="ATPase domain of HSP90 chaperone/DNA topoisomerase II/histidine kinase"/>
    <property type="match status" value="1"/>
</dbReference>
<evidence type="ECO:0000256" key="11">
    <source>
        <dbReference type="ARBA" id="ARBA00022692"/>
    </source>
</evidence>
<keyword evidence="9" id="KW-0963">Cytoplasm</keyword>
<keyword evidence="15" id="KW-0067">ATP-binding</keyword>
<keyword evidence="26" id="KW-1185">Reference proteome</keyword>
<keyword evidence="16 23" id="KW-1133">Transmembrane helix</keyword>
<dbReference type="Gene3D" id="1.20.5.1930">
    <property type="match status" value="1"/>
</dbReference>
<keyword evidence="11 23" id="KW-0812">Transmembrane</keyword>
<dbReference type="Proteomes" id="UP001595896">
    <property type="component" value="Unassembled WGS sequence"/>
</dbReference>
<reference evidence="26" key="1">
    <citation type="journal article" date="2019" name="Int. J. Syst. Evol. Microbiol.">
        <title>The Global Catalogue of Microorganisms (GCM) 10K type strain sequencing project: providing services to taxonomists for standard genome sequencing and annotation.</title>
        <authorList>
            <consortium name="The Broad Institute Genomics Platform"/>
            <consortium name="The Broad Institute Genome Sequencing Center for Infectious Disease"/>
            <person name="Wu L."/>
            <person name="Ma J."/>
        </authorList>
    </citation>
    <scope>NUCLEOTIDE SEQUENCE [LARGE SCALE GENOMIC DNA]</scope>
    <source>
        <strain evidence="26">JCM 12165</strain>
    </source>
</reference>
<dbReference type="EC" id="2.7.13.3" evidence="5"/>
<dbReference type="Pfam" id="PF07730">
    <property type="entry name" value="HisKA_3"/>
    <property type="match status" value="1"/>
</dbReference>
<keyword evidence="7" id="KW-1003">Cell membrane</keyword>
<evidence type="ECO:0000256" key="4">
    <source>
        <dbReference type="ARBA" id="ARBA00004651"/>
    </source>
</evidence>
<keyword evidence="17" id="KW-0408">Iron</keyword>
<evidence type="ECO:0000256" key="23">
    <source>
        <dbReference type="SAM" id="Phobius"/>
    </source>
</evidence>
<keyword evidence="10" id="KW-0808">Transferase</keyword>
<dbReference type="PANTHER" id="PTHR24421:SF37">
    <property type="entry name" value="SENSOR HISTIDINE KINASE NARS"/>
    <property type="match status" value="1"/>
</dbReference>
<keyword evidence="18" id="KW-0902">Two-component regulatory system</keyword>
<dbReference type="PRINTS" id="PR00344">
    <property type="entry name" value="BCTRLSENSOR"/>
</dbReference>
<dbReference type="InterPro" id="IPR003594">
    <property type="entry name" value="HATPase_dom"/>
</dbReference>
<dbReference type="Pfam" id="PF02518">
    <property type="entry name" value="HATPase_c"/>
    <property type="match status" value="1"/>
</dbReference>
<keyword evidence="14 25" id="KW-0418">Kinase</keyword>
<evidence type="ECO:0000256" key="13">
    <source>
        <dbReference type="ARBA" id="ARBA00022741"/>
    </source>
</evidence>
<organism evidence="25 26">
    <name type="scientific">Bacillus daqingensis</name>
    <dbReference type="NCBI Taxonomy" id="872396"/>
    <lineage>
        <taxon>Bacteria</taxon>
        <taxon>Bacillati</taxon>
        <taxon>Bacillota</taxon>
        <taxon>Bacilli</taxon>
        <taxon>Bacillales</taxon>
        <taxon>Bacillaceae</taxon>
        <taxon>Bacillus</taxon>
    </lineage>
</organism>
<dbReference type="InterPro" id="IPR011712">
    <property type="entry name" value="Sig_transdc_His_kin_sub3_dim/P"/>
</dbReference>
<feature type="transmembrane region" description="Helical" evidence="23">
    <location>
        <begin position="45"/>
        <end position="65"/>
    </location>
</feature>